<keyword evidence="2" id="KW-1185">Reference proteome</keyword>
<dbReference type="PANTHER" id="PTHR35841">
    <property type="entry name" value="PHOSPHONATES-BINDING PERIPLASMIC PROTEIN"/>
    <property type="match status" value="1"/>
</dbReference>
<dbReference type="Pfam" id="PF12974">
    <property type="entry name" value="Phosphonate-bd"/>
    <property type="match status" value="1"/>
</dbReference>
<accession>A0A914A8L2</accession>
<dbReference type="AlphaFoldDB" id="A0A914A8L2"/>
<dbReference type="Gene3D" id="3.40.190.10">
    <property type="entry name" value="Periplasmic binding protein-like II"/>
    <property type="match status" value="2"/>
</dbReference>
<sequence>MMTSHQELECPRTLRLITYLFPSIPLEYFETLKEYLEEKLNCYVYLMCESRWSGPPDDRIDPFTTGDADIGFLCAPTFERMFCKPSSKAALLGVAPAYINSHSSDLPVYYTNVVVNKDNCDRYKVFEDLRGSVWAYNDAHSLSGFGITHRELKKIGETKASFFGKIIQSGSHLKSIQMILNKTADGTGIDSNTLALQMKAHPELRDKLHVVTSWGPMPVYPGVVNSELPEDLKTSITRHLLNMHLDPKWQAQLNQYMVSKFVPVTLDQYQGLLK</sequence>
<protein>
    <submittedName>
        <fullName evidence="1">Uncharacterized protein</fullName>
    </submittedName>
</protein>
<dbReference type="GeneID" id="119730807"/>
<dbReference type="PANTHER" id="PTHR35841:SF1">
    <property type="entry name" value="PHOSPHONATES-BINDING PERIPLASMIC PROTEIN"/>
    <property type="match status" value="1"/>
</dbReference>
<proteinExistence type="predicted"/>
<name>A0A914A8L2_PATMI</name>
<dbReference type="Proteomes" id="UP000887568">
    <property type="component" value="Unplaced"/>
</dbReference>
<dbReference type="RefSeq" id="XP_038059766.1">
    <property type="nucleotide sequence ID" value="XM_038203838.1"/>
</dbReference>
<evidence type="ECO:0000313" key="2">
    <source>
        <dbReference type="Proteomes" id="UP000887568"/>
    </source>
</evidence>
<evidence type="ECO:0000313" key="1">
    <source>
        <dbReference type="EnsemblMetazoa" id="XP_038059766.1"/>
    </source>
</evidence>
<organism evidence="1 2">
    <name type="scientific">Patiria miniata</name>
    <name type="common">Bat star</name>
    <name type="synonym">Asterina miniata</name>
    <dbReference type="NCBI Taxonomy" id="46514"/>
    <lineage>
        <taxon>Eukaryota</taxon>
        <taxon>Metazoa</taxon>
        <taxon>Echinodermata</taxon>
        <taxon>Eleutherozoa</taxon>
        <taxon>Asterozoa</taxon>
        <taxon>Asteroidea</taxon>
        <taxon>Valvatacea</taxon>
        <taxon>Valvatida</taxon>
        <taxon>Asterinidae</taxon>
        <taxon>Patiria</taxon>
    </lineage>
</organism>
<dbReference type="OMA" id="VDIAFMS"/>
<dbReference type="EnsemblMetazoa" id="XM_038203838.1">
    <property type="protein sequence ID" value="XP_038059766.1"/>
    <property type="gene ID" value="LOC119730807"/>
</dbReference>
<reference evidence="1" key="1">
    <citation type="submission" date="2022-11" db="UniProtKB">
        <authorList>
            <consortium name="EnsemblMetazoa"/>
        </authorList>
    </citation>
    <scope>IDENTIFICATION</scope>
</reference>
<dbReference type="SUPFAM" id="SSF53850">
    <property type="entry name" value="Periplasmic binding protein-like II"/>
    <property type="match status" value="1"/>
</dbReference>
<dbReference type="OrthoDB" id="5310573at2759"/>